<keyword evidence="3" id="KW-1185">Reference proteome</keyword>
<name>A0A5B7FNP9_PORTR</name>
<comment type="caution">
    <text evidence="2">The sequence shown here is derived from an EMBL/GenBank/DDBJ whole genome shotgun (WGS) entry which is preliminary data.</text>
</comment>
<dbReference type="EMBL" id="VSRR010008118">
    <property type="protein sequence ID" value="MPC48122.1"/>
    <property type="molecule type" value="Genomic_DNA"/>
</dbReference>
<evidence type="ECO:0000256" key="1">
    <source>
        <dbReference type="SAM" id="MobiDB-lite"/>
    </source>
</evidence>
<organism evidence="2 3">
    <name type="scientific">Portunus trituberculatus</name>
    <name type="common">Swimming crab</name>
    <name type="synonym">Neptunus trituberculatus</name>
    <dbReference type="NCBI Taxonomy" id="210409"/>
    <lineage>
        <taxon>Eukaryota</taxon>
        <taxon>Metazoa</taxon>
        <taxon>Ecdysozoa</taxon>
        <taxon>Arthropoda</taxon>
        <taxon>Crustacea</taxon>
        <taxon>Multicrustacea</taxon>
        <taxon>Malacostraca</taxon>
        <taxon>Eumalacostraca</taxon>
        <taxon>Eucarida</taxon>
        <taxon>Decapoda</taxon>
        <taxon>Pleocyemata</taxon>
        <taxon>Brachyura</taxon>
        <taxon>Eubrachyura</taxon>
        <taxon>Portunoidea</taxon>
        <taxon>Portunidae</taxon>
        <taxon>Portuninae</taxon>
        <taxon>Portunus</taxon>
    </lineage>
</organism>
<dbReference type="Proteomes" id="UP000324222">
    <property type="component" value="Unassembled WGS sequence"/>
</dbReference>
<dbReference type="AlphaFoldDB" id="A0A5B7FNP9"/>
<evidence type="ECO:0000313" key="3">
    <source>
        <dbReference type="Proteomes" id="UP000324222"/>
    </source>
</evidence>
<feature type="compositionally biased region" description="Basic and acidic residues" evidence="1">
    <location>
        <begin position="58"/>
        <end position="68"/>
    </location>
</feature>
<sequence length="68" mass="6589">MVPCPLMGSRGAGSGGGGEALWVWVVGGEGGLGGRLTTRGDARDSCGCAGRPTGSGRRGGELEAAEGK</sequence>
<accession>A0A5B7FNP9</accession>
<evidence type="ECO:0000313" key="2">
    <source>
        <dbReference type="EMBL" id="MPC48122.1"/>
    </source>
</evidence>
<proteinExistence type="predicted"/>
<feature type="region of interest" description="Disordered" evidence="1">
    <location>
        <begin position="40"/>
        <end position="68"/>
    </location>
</feature>
<protein>
    <submittedName>
        <fullName evidence="2">Uncharacterized protein</fullName>
    </submittedName>
</protein>
<reference evidence="2 3" key="1">
    <citation type="submission" date="2019-05" db="EMBL/GenBank/DDBJ databases">
        <title>Another draft genome of Portunus trituberculatus and its Hox gene families provides insights of decapod evolution.</title>
        <authorList>
            <person name="Jeong J.-H."/>
            <person name="Song I."/>
            <person name="Kim S."/>
            <person name="Choi T."/>
            <person name="Kim D."/>
            <person name="Ryu S."/>
            <person name="Kim W."/>
        </authorList>
    </citation>
    <scope>NUCLEOTIDE SEQUENCE [LARGE SCALE GENOMIC DNA]</scope>
    <source>
        <tissue evidence="2">Muscle</tissue>
    </source>
</reference>
<gene>
    <name evidence="2" type="ORF">E2C01_041887</name>
</gene>